<dbReference type="InParanoid" id="A0A2J7QES0"/>
<sequence length="49" mass="5716">MAHTFIIMSQNMLRRISCKYAYYFSISACADYVFELWCNRPKVASVQGT</sequence>
<keyword evidence="2" id="KW-1185">Reference proteome</keyword>
<name>A0A2J7QES0_9NEOP</name>
<organism evidence="1 2">
    <name type="scientific">Cryptotermes secundus</name>
    <dbReference type="NCBI Taxonomy" id="105785"/>
    <lineage>
        <taxon>Eukaryota</taxon>
        <taxon>Metazoa</taxon>
        <taxon>Ecdysozoa</taxon>
        <taxon>Arthropoda</taxon>
        <taxon>Hexapoda</taxon>
        <taxon>Insecta</taxon>
        <taxon>Pterygota</taxon>
        <taxon>Neoptera</taxon>
        <taxon>Polyneoptera</taxon>
        <taxon>Dictyoptera</taxon>
        <taxon>Blattodea</taxon>
        <taxon>Blattoidea</taxon>
        <taxon>Termitoidae</taxon>
        <taxon>Kalotermitidae</taxon>
        <taxon>Cryptotermitinae</taxon>
        <taxon>Cryptotermes</taxon>
    </lineage>
</organism>
<evidence type="ECO:0000313" key="1">
    <source>
        <dbReference type="EMBL" id="PNF27090.1"/>
    </source>
</evidence>
<reference evidence="1 2" key="1">
    <citation type="submission" date="2017-12" db="EMBL/GenBank/DDBJ databases">
        <title>Hemimetabolous genomes reveal molecular basis of termite eusociality.</title>
        <authorList>
            <person name="Harrison M.C."/>
            <person name="Jongepier E."/>
            <person name="Robertson H.M."/>
            <person name="Arning N."/>
            <person name="Bitard-Feildel T."/>
            <person name="Chao H."/>
            <person name="Childers C.P."/>
            <person name="Dinh H."/>
            <person name="Doddapaneni H."/>
            <person name="Dugan S."/>
            <person name="Gowin J."/>
            <person name="Greiner C."/>
            <person name="Han Y."/>
            <person name="Hu H."/>
            <person name="Hughes D.S.T."/>
            <person name="Huylmans A.-K."/>
            <person name="Kemena C."/>
            <person name="Kremer L.P.M."/>
            <person name="Lee S.L."/>
            <person name="Lopez-Ezquerra A."/>
            <person name="Mallet L."/>
            <person name="Monroy-Kuhn J.M."/>
            <person name="Moser A."/>
            <person name="Murali S.C."/>
            <person name="Muzny D.M."/>
            <person name="Otani S."/>
            <person name="Piulachs M.-D."/>
            <person name="Poelchau M."/>
            <person name="Qu J."/>
            <person name="Schaub F."/>
            <person name="Wada-Katsumata A."/>
            <person name="Worley K.C."/>
            <person name="Xie Q."/>
            <person name="Ylla G."/>
            <person name="Poulsen M."/>
            <person name="Gibbs R.A."/>
            <person name="Schal C."/>
            <person name="Richards S."/>
            <person name="Belles X."/>
            <person name="Korb J."/>
            <person name="Bornberg-Bauer E."/>
        </authorList>
    </citation>
    <scope>NUCLEOTIDE SEQUENCE [LARGE SCALE GENOMIC DNA]</scope>
    <source>
        <tissue evidence="1">Whole body</tissue>
    </source>
</reference>
<proteinExistence type="predicted"/>
<dbReference type="Proteomes" id="UP000235965">
    <property type="component" value="Unassembled WGS sequence"/>
</dbReference>
<comment type="caution">
    <text evidence="1">The sequence shown here is derived from an EMBL/GenBank/DDBJ whole genome shotgun (WGS) entry which is preliminary data.</text>
</comment>
<dbReference type="EMBL" id="NEVH01015305">
    <property type="protein sequence ID" value="PNF27090.1"/>
    <property type="molecule type" value="Genomic_DNA"/>
</dbReference>
<dbReference type="AlphaFoldDB" id="A0A2J7QES0"/>
<protein>
    <submittedName>
        <fullName evidence="1">Uncharacterized protein</fullName>
    </submittedName>
</protein>
<evidence type="ECO:0000313" key="2">
    <source>
        <dbReference type="Proteomes" id="UP000235965"/>
    </source>
</evidence>
<accession>A0A2J7QES0</accession>
<gene>
    <name evidence="1" type="ORF">B7P43_G08555</name>
</gene>